<reference evidence="13 14" key="1">
    <citation type="submission" date="2019-08" db="EMBL/GenBank/DDBJ databases">
        <title>Bioinformatics analysis of the strain L3 and L5.</title>
        <authorList>
            <person name="Li X."/>
        </authorList>
    </citation>
    <scope>NUCLEOTIDE SEQUENCE [LARGE SCALE GENOMIC DNA]</scope>
    <source>
        <strain evidence="13 14">L3</strain>
    </source>
</reference>
<dbReference type="PRINTS" id="PR00885">
    <property type="entry name" value="BCTERIALGSPH"/>
</dbReference>
<feature type="transmembrane region" description="Helical" evidence="11">
    <location>
        <begin position="12"/>
        <end position="36"/>
    </location>
</feature>
<keyword evidence="5" id="KW-0997">Cell inner membrane</keyword>
<comment type="subcellular location">
    <subcellularLocation>
        <location evidence="1">Cell inner membrane</location>
        <topology evidence="1">Single-pass membrane protein</topology>
    </subcellularLocation>
</comment>
<evidence type="ECO:0000256" key="3">
    <source>
        <dbReference type="ARBA" id="ARBA00022475"/>
    </source>
</evidence>
<dbReference type="InterPro" id="IPR045584">
    <property type="entry name" value="Pilin-like"/>
</dbReference>
<name>A0A640WHW9_9GAMM</name>
<evidence type="ECO:0000256" key="10">
    <source>
        <dbReference type="ARBA" id="ARBA00030775"/>
    </source>
</evidence>
<gene>
    <name evidence="13" type="primary">gspH</name>
    <name evidence="13" type="ORF">F0A16_06230</name>
</gene>
<feature type="domain" description="General secretion pathway GspH" evidence="12">
    <location>
        <begin position="48"/>
        <end position="153"/>
    </location>
</feature>
<dbReference type="InterPro" id="IPR002416">
    <property type="entry name" value="T2SS_protein-GspH"/>
</dbReference>
<keyword evidence="4" id="KW-0488">Methylation</keyword>
<sequence>MNPCPHASRQAGVTLLELLVVIVIIALAATLSVAWLGGGEPARLRSSVEQLQSDMRLAGDIAFGQQRIIGWRPGIQGYRFVTWRAQSNGGEWVPLNDDGELPDRSWSQPVTATRVPPAADDAAPWLIWWPNGEVTGGELTLHSGQDQMTLHVDALAVRLADDSMTESLP</sequence>
<dbReference type="SUPFAM" id="SSF54523">
    <property type="entry name" value="Pili subunits"/>
    <property type="match status" value="1"/>
</dbReference>
<evidence type="ECO:0000256" key="6">
    <source>
        <dbReference type="ARBA" id="ARBA00022692"/>
    </source>
</evidence>
<proteinExistence type="inferred from homology"/>
<dbReference type="PROSITE" id="PS00409">
    <property type="entry name" value="PROKAR_NTER_METHYL"/>
    <property type="match status" value="1"/>
</dbReference>
<protein>
    <recommendedName>
        <fullName evidence="2">Type II secretion system protein H</fullName>
    </recommendedName>
    <alternativeName>
        <fullName evidence="10">General secretion pathway protein H</fullName>
    </alternativeName>
</protein>
<dbReference type="NCBIfam" id="TIGR02532">
    <property type="entry name" value="IV_pilin_GFxxxE"/>
    <property type="match status" value="1"/>
</dbReference>
<dbReference type="GO" id="GO:0005886">
    <property type="term" value="C:plasma membrane"/>
    <property type="evidence" value="ECO:0007669"/>
    <property type="project" value="UniProtKB-SubCell"/>
</dbReference>
<accession>A0A640WHW9</accession>
<dbReference type="Pfam" id="PF07963">
    <property type="entry name" value="N_methyl"/>
    <property type="match status" value="1"/>
</dbReference>
<evidence type="ECO:0000256" key="8">
    <source>
        <dbReference type="ARBA" id="ARBA00023136"/>
    </source>
</evidence>
<evidence type="ECO:0000256" key="9">
    <source>
        <dbReference type="ARBA" id="ARBA00025772"/>
    </source>
</evidence>
<keyword evidence="14" id="KW-1185">Reference proteome</keyword>
<evidence type="ECO:0000256" key="1">
    <source>
        <dbReference type="ARBA" id="ARBA00004377"/>
    </source>
</evidence>
<evidence type="ECO:0000256" key="7">
    <source>
        <dbReference type="ARBA" id="ARBA00022989"/>
    </source>
</evidence>
<dbReference type="Proteomes" id="UP000466024">
    <property type="component" value="Unassembled WGS sequence"/>
</dbReference>
<keyword evidence="7 11" id="KW-1133">Transmembrane helix</keyword>
<keyword evidence="3" id="KW-1003">Cell membrane</keyword>
<dbReference type="GO" id="GO:0015628">
    <property type="term" value="P:protein secretion by the type II secretion system"/>
    <property type="evidence" value="ECO:0007669"/>
    <property type="project" value="InterPro"/>
</dbReference>
<comment type="similarity">
    <text evidence="9">Belongs to the GSP H family.</text>
</comment>
<evidence type="ECO:0000256" key="2">
    <source>
        <dbReference type="ARBA" id="ARBA00021549"/>
    </source>
</evidence>
<dbReference type="Gene3D" id="3.55.40.10">
    <property type="entry name" value="minor pseudopilin epsh domain"/>
    <property type="match status" value="1"/>
</dbReference>
<evidence type="ECO:0000313" key="14">
    <source>
        <dbReference type="Proteomes" id="UP000466024"/>
    </source>
</evidence>
<dbReference type="Pfam" id="PF12019">
    <property type="entry name" value="GspH"/>
    <property type="match status" value="1"/>
</dbReference>
<comment type="caution">
    <text evidence="13">The sequence shown here is derived from an EMBL/GenBank/DDBJ whole genome shotgun (WGS) entry which is preliminary data.</text>
</comment>
<organism evidence="13 14">
    <name type="scientific">Salinicola corii</name>
    <dbReference type="NCBI Taxonomy" id="2606937"/>
    <lineage>
        <taxon>Bacteria</taxon>
        <taxon>Pseudomonadati</taxon>
        <taxon>Pseudomonadota</taxon>
        <taxon>Gammaproteobacteria</taxon>
        <taxon>Oceanospirillales</taxon>
        <taxon>Halomonadaceae</taxon>
        <taxon>Salinicola</taxon>
    </lineage>
</organism>
<evidence type="ECO:0000256" key="4">
    <source>
        <dbReference type="ARBA" id="ARBA00022481"/>
    </source>
</evidence>
<dbReference type="RefSeq" id="WP_149434500.1">
    <property type="nucleotide sequence ID" value="NZ_VTPX01000002.1"/>
</dbReference>
<dbReference type="GO" id="GO:0015627">
    <property type="term" value="C:type II protein secretion system complex"/>
    <property type="evidence" value="ECO:0007669"/>
    <property type="project" value="InterPro"/>
</dbReference>
<evidence type="ECO:0000259" key="12">
    <source>
        <dbReference type="Pfam" id="PF12019"/>
    </source>
</evidence>
<evidence type="ECO:0000313" key="13">
    <source>
        <dbReference type="EMBL" id="KAA0019908.1"/>
    </source>
</evidence>
<dbReference type="AlphaFoldDB" id="A0A640WHW9"/>
<dbReference type="InterPro" id="IPR022346">
    <property type="entry name" value="T2SS_GspH"/>
</dbReference>
<dbReference type="InterPro" id="IPR012902">
    <property type="entry name" value="N_methyl_site"/>
</dbReference>
<keyword evidence="6 11" id="KW-0812">Transmembrane</keyword>
<keyword evidence="8 11" id="KW-0472">Membrane</keyword>
<evidence type="ECO:0000256" key="11">
    <source>
        <dbReference type="SAM" id="Phobius"/>
    </source>
</evidence>
<dbReference type="EMBL" id="VTPX01000002">
    <property type="protein sequence ID" value="KAA0019908.1"/>
    <property type="molecule type" value="Genomic_DNA"/>
</dbReference>
<evidence type="ECO:0000256" key="5">
    <source>
        <dbReference type="ARBA" id="ARBA00022519"/>
    </source>
</evidence>